<feature type="site" description="Important for substrate specificity" evidence="4">
    <location>
        <position position="78"/>
    </location>
</feature>
<feature type="active site" description="Proton acceptor" evidence="4">
    <location>
        <position position="77"/>
    </location>
</feature>
<dbReference type="HAMAP" id="MF_00528">
    <property type="entry name" value="Maf"/>
    <property type="match status" value="1"/>
</dbReference>
<sequence>MLKDFLKDKEIILASGSPRRQQFFRELNIPFTTDVRPVKEVYPPSLENEEITDFLAELKAEAFQKEIKLNQILITSDTIVCHKGKALGKPETPEEAKAMLSSLSGHSHEVITSVCFTTSKIKRTLNAKTRVSFKELTRDEIDYYVDNFKPFDKAGGYAIQEWIGLIGITNIEGSYFNVVGLPTHLVYDALLDMGRL</sequence>
<dbReference type="SUPFAM" id="SSF52972">
    <property type="entry name" value="ITPase-like"/>
    <property type="match status" value="1"/>
</dbReference>
<evidence type="ECO:0000256" key="4">
    <source>
        <dbReference type="HAMAP-Rule" id="MF_00528"/>
    </source>
</evidence>
<dbReference type="GO" id="GO:0009117">
    <property type="term" value="P:nucleotide metabolic process"/>
    <property type="evidence" value="ECO:0007669"/>
    <property type="project" value="UniProtKB-KW"/>
</dbReference>
<dbReference type="InterPro" id="IPR003697">
    <property type="entry name" value="Maf-like"/>
</dbReference>
<comment type="subcellular location">
    <subcellularLocation>
        <location evidence="4">Cytoplasm</location>
    </subcellularLocation>
</comment>
<dbReference type="OrthoDB" id="9807767at2"/>
<keyword evidence="3 4" id="KW-0546">Nucleotide metabolism</keyword>
<feature type="site" description="Important for substrate specificity" evidence="4">
    <location>
        <position position="160"/>
    </location>
</feature>
<dbReference type="RefSeq" id="WP_093411491.1">
    <property type="nucleotide sequence ID" value="NZ_FOVL01000031.1"/>
</dbReference>
<accession>A0A1I5D908</accession>
<evidence type="ECO:0000256" key="1">
    <source>
        <dbReference type="ARBA" id="ARBA00001968"/>
    </source>
</evidence>
<evidence type="ECO:0000256" key="2">
    <source>
        <dbReference type="ARBA" id="ARBA00022801"/>
    </source>
</evidence>
<comment type="caution">
    <text evidence="4">Lacks conserved residue(s) required for the propagation of feature annotation.</text>
</comment>
<dbReference type="EC" id="3.6.1.9" evidence="4"/>
<keyword evidence="2 4" id="KW-0378">Hydrolase</keyword>
<comment type="function">
    <text evidence="4">Nucleoside triphosphate pyrophosphatase that hydrolyzes dTTP and UTP. May have a dual role in cell division arrest and in preventing the incorporation of modified nucleotides into cellular nucleic acids.</text>
</comment>
<evidence type="ECO:0000256" key="3">
    <source>
        <dbReference type="ARBA" id="ARBA00023080"/>
    </source>
</evidence>
<comment type="similarity">
    <text evidence="4">Belongs to the Maf family. YhdE subfamily.</text>
</comment>
<evidence type="ECO:0000313" key="5">
    <source>
        <dbReference type="EMBL" id="SFN95597.1"/>
    </source>
</evidence>
<keyword evidence="4" id="KW-0963">Cytoplasm</keyword>
<dbReference type="PANTHER" id="PTHR43213:SF5">
    <property type="entry name" value="BIFUNCTIONAL DTTP_UTP PYROPHOSPHATASE_METHYLTRANSFERASE PROTEIN-RELATED"/>
    <property type="match status" value="1"/>
</dbReference>
<organism evidence="5 6">
    <name type="scientific">Salegentibacter flavus</name>
    <dbReference type="NCBI Taxonomy" id="287099"/>
    <lineage>
        <taxon>Bacteria</taxon>
        <taxon>Pseudomonadati</taxon>
        <taxon>Bacteroidota</taxon>
        <taxon>Flavobacteriia</taxon>
        <taxon>Flavobacteriales</taxon>
        <taxon>Flavobacteriaceae</taxon>
        <taxon>Salegentibacter</taxon>
    </lineage>
</organism>
<reference evidence="5 6" key="1">
    <citation type="submission" date="2016-10" db="EMBL/GenBank/DDBJ databases">
        <authorList>
            <person name="de Groot N.N."/>
        </authorList>
    </citation>
    <scope>NUCLEOTIDE SEQUENCE [LARGE SCALE GENOMIC DNA]</scope>
    <source>
        <strain evidence="5 6">DSM 17794</strain>
    </source>
</reference>
<dbReference type="GO" id="GO:0036218">
    <property type="term" value="F:dTTP diphosphatase activity"/>
    <property type="evidence" value="ECO:0007669"/>
    <property type="project" value="RHEA"/>
</dbReference>
<dbReference type="PIRSF" id="PIRSF006305">
    <property type="entry name" value="Maf"/>
    <property type="match status" value="1"/>
</dbReference>
<evidence type="ECO:0000313" key="6">
    <source>
        <dbReference type="Proteomes" id="UP000199153"/>
    </source>
</evidence>
<feature type="site" description="Important for substrate specificity" evidence="4">
    <location>
        <position position="19"/>
    </location>
</feature>
<dbReference type="STRING" id="287099.SAMN05660413_03226"/>
<proteinExistence type="inferred from homology"/>
<dbReference type="Gene3D" id="3.90.950.10">
    <property type="match status" value="1"/>
</dbReference>
<dbReference type="Proteomes" id="UP000199153">
    <property type="component" value="Unassembled WGS sequence"/>
</dbReference>
<dbReference type="AlphaFoldDB" id="A0A1I5D908"/>
<dbReference type="PANTHER" id="PTHR43213">
    <property type="entry name" value="BIFUNCTIONAL DTTP/UTP PYROPHOSPHATASE/METHYLTRANSFERASE PROTEIN-RELATED"/>
    <property type="match status" value="1"/>
</dbReference>
<dbReference type="NCBIfam" id="TIGR00172">
    <property type="entry name" value="maf"/>
    <property type="match status" value="1"/>
</dbReference>
<dbReference type="Pfam" id="PF02545">
    <property type="entry name" value="Maf"/>
    <property type="match status" value="1"/>
</dbReference>
<gene>
    <name evidence="5" type="ORF">SAMN05660413_03226</name>
</gene>
<comment type="catalytic activity">
    <reaction evidence="4">
        <text>UTP + H2O = UMP + diphosphate + H(+)</text>
        <dbReference type="Rhea" id="RHEA:29395"/>
        <dbReference type="ChEBI" id="CHEBI:15377"/>
        <dbReference type="ChEBI" id="CHEBI:15378"/>
        <dbReference type="ChEBI" id="CHEBI:33019"/>
        <dbReference type="ChEBI" id="CHEBI:46398"/>
        <dbReference type="ChEBI" id="CHEBI:57865"/>
        <dbReference type="EC" id="3.6.1.9"/>
    </reaction>
</comment>
<dbReference type="EMBL" id="FOVL01000031">
    <property type="protein sequence ID" value="SFN95597.1"/>
    <property type="molecule type" value="Genomic_DNA"/>
</dbReference>
<dbReference type="InterPro" id="IPR029001">
    <property type="entry name" value="ITPase-like_fam"/>
</dbReference>
<dbReference type="GO" id="GO:0036221">
    <property type="term" value="F:UTP diphosphatase activity"/>
    <property type="evidence" value="ECO:0007669"/>
    <property type="project" value="RHEA"/>
</dbReference>
<comment type="catalytic activity">
    <reaction evidence="4">
        <text>dTTP + H2O = dTMP + diphosphate + H(+)</text>
        <dbReference type="Rhea" id="RHEA:28534"/>
        <dbReference type="ChEBI" id="CHEBI:15377"/>
        <dbReference type="ChEBI" id="CHEBI:15378"/>
        <dbReference type="ChEBI" id="CHEBI:33019"/>
        <dbReference type="ChEBI" id="CHEBI:37568"/>
        <dbReference type="ChEBI" id="CHEBI:63528"/>
        <dbReference type="EC" id="3.6.1.9"/>
    </reaction>
</comment>
<comment type="cofactor">
    <cofactor evidence="1 4">
        <name>a divalent metal cation</name>
        <dbReference type="ChEBI" id="CHEBI:60240"/>
    </cofactor>
</comment>
<keyword evidence="6" id="KW-1185">Reference proteome</keyword>
<dbReference type="CDD" id="cd00555">
    <property type="entry name" value="Maf"/>
    <property type="match status" value="1"/>
</dbReference>
<protein>
    <recommendedName>
        <fullName evidence="4">dTTP/UTP pyrophosphatase</fullName>
        <shortName evidence="4">dTTPase/UTPase</shortName>
        <ecNumber evidence="4">3.6.1.9</ecNumber>
    </recommendedName>
    <alternativeName>
        <fullName evidence="4">Nucleoside triphosphate pyrophosphatase</fullName>
    </alternativeName>
    <alternativeName>
        <fullName evidence="4">Nucleotide pyrophosphatase</fullName>
        <shortName evidence="4">Nucleotide PPase</shortName>
    </alternativeName>
</protein>
<dbReference type="GO" id="GO:0005737">
    <property type="term" value="C:cytoplasm"/>
    <property type="evidence" value="ECO:0007669"/>
    <property type="project" value="UniProtKB-SubCell"/>
</dbReference>
<name>A0A1I5D908_9FLAO</name>